<organism evidence="1 2">
    <name type="scientific">Sphingobacterium lactis</name>
    <dbReference type="NCBI Taxonomy" id="797291"/>
    <lineage>
        <taxon>Bacteria</taxon>
        <taxon>Pseudomonadati</taxon>
        <taxon>Bacteroidota</taxon>
        <taxon>Sphingobacteriia</taxon>
        <taxon>Sphingobacteriales</taxon>
        <taxon>Sphingobacteriaceae</taxon>
        <taxon>Sphingobacterium</taxon>
    </lineage>
</organism>
<evidence type="ECO:0008006" key="3">
    <source>
        <dbReference type="Google" id="ProtNLM"/>
    </source>
</evidence>
<reference evidence="2" key="1">
    <citation type="submission" date="2016-10" db="EMBL/GenBank/DDBJ databases">
        <authorList>
            <person name="Varghese N."/>
            <person name="Submissions S."/>
        </authorList>
    </citation>
    <scope>NUCLEOTIDE SEQUENCE [LARGE SCALE GENOMIC DNA]</scope>
    <source>
        <strain evidence="2">DSM 22361</strain>
    </source>
</reference>
<evidence type="ECO:0000313" key="1">
    <source>
        <dbReference type="EMBL" id="SEG37816.1"/>
    </source>
</evidence>
<dbReference type="AlphaFoldDB" id="A0A1H5ZQZ4"/>
<sequence length="354" mass="39642">MSKLNKIGYVGLVLFLVVLTMQACQNKQPNQEKSTQGFVFLERLSDYGFFSGALAELHPKDHLIPYTLSSTLFTDYALKDRFIVLPKGQKLKFVNSEELDFPDSTIIIKNFSYLNAVDKKIMIETRLLVKDPADHAWKVMNYLWSEDQKDAVKHIRGASVPIVLKDDAGDLQRTNYLVPNTNDCKRCHNKDGKLLPIGPKPRNLNVSIPGGSQNQLVKLARAGQIGGLPDLSEVEALPNWLDKANYSLDQRARAYLDINCAHCHREGGDAYNTGLFLEYTQRDTTRLGYYKSPVSAGAGAGGLNYDLVPGHAEQSILHYRMNSTEPGVAMPELARTLVHKEAVALIRQWINQLK</sequence>
<keyword evidence="2" id="KW-1185">Reference proteome</keyword>
<accession>A0A1H5ZQZ4</accession>
<dbReference type="EMBL" id="FNUT01000007">
    <property type="protein sequence ID" value="SEG37816.1"/>
    <property type="molecule type" value="Genomic_DNA"/>
</dbReference>
<dbReference type="PROSITE" id="PS51257">
    <property type="entry name" value="PROKAR_LIPOPROTEIN"/>
    <property type="match status" value="1"/>
</dbReference>
<dbReference type="InterPro" id="IPR022269">
    <property type="entry name" value="SO_2930-like_C"/>
</dbReference>
<proteinExistence type="predicted"/>
<evidence type="ECO:0000313" key="2">
    <source>
        <dbReference type="Proteomes" id="UP000236731"/>
    </source>
</evidence>
<dbReference type="OrthoDB" id="338827at2"/>
<dbReference type="Proteomes" id="UP000236731">
    <property type="component" value="Unassembled WGS sequence"/>
</dbReference>
<name>A0A1H5ZQZ4_9SPHI</name>
<dbReference type="NCBIfam" id="TIGR03806">
    <property type="entry name" value="chp_HNE_0200"/>
    <property type="match status" value="1"/>
</dbReference>
<protein>
    <recommendedName>
        <fullName evidence="3">Cytochrome c domain-containing protein</fullName>
    </recommendedName>
</protein>
<dbReference type="RefSeq" id="WP_160003748.1">
    <property type="nucleotide sequence ID" value="NZ_CP049246.1"/>
</dbReference>
<gene>
    <name evidence="1" type="ORF">SAMN05421877_10797</name>
</gene>